<dbReference type="InterPro" id="IPR014729">
    <property type="entry name" value="Rossmann-like_a/b/a_fold"/>
</dbReference>
<protein>
    <submittedName>
        <fullName evidence="5">Nucleotide-binding universal stress protein, UspA family</fullName>
    </submittedName>
</protein>
<dbReference type="PANTHER" id="PTHR46268">
    <property type="entry name" value="STRESS RESPONSE PROTEIN NHAX"/>
    <property type="match status" value="1"/>
</dbReference>
<dbReference type="EMBL" id="FQVN01000004">
    <property type="protein sequence ID" value="SHF70299.1"/>
    <property type="molecule type" value="Genomic_DNA"/>
</dbReference>
<dbReference type="PANTHER" id="PTHR46268:SF27">
    <property type="entry name" value="UNIVERSAL STRESS PROTEIN RV2623"/>
    <property type="match status" value="1"/>
</dbReference>
<keyword evidence="3" id="KW-0067">ATP-binding</keyword>
<dbReference type="AlphaFoldDB" id="A0A1M5DTL5"/>
<dbReference type="STRING" id="2017.SAMN05444320_104600"/>
<evidence type="ECO:0000256" key="1">
    <source>
        <dbReference type="ARBA" id="ARBA00008791"/>
    </source>
</evidence>
<dbReference type="Pfam" id="PF00582">
    <property type="entry name" value="Usp"/>
    <property type="match status" value="2"/>
</dbReference>
<keyword evidence="6" id="KW-1185">Reference proteome</keyword>
<dbReference type="Gene3D" id="3.40.50.620">
    <property type="entry name" value="HUPs"/>
    <property type="match status" value="2"/>
</dbReference>
<evidence type="ECO:0000256" key="2">
    <source>
        <dbReference type="ARBA" id="ARBA00022741"/>
    </source>
</evidence>
<name>A0A1M5DTL5_STRHI</name>
<dbReference type="RefSeq" id="WP_073483737.1">
    <property type="nucleotide sequence ID" value="NZ_FQVN01000004.1"/>
</dbReference>
<feature type="domain" description="UspA" evidence="4">
    <location>
        <begin position="9"/>
        <end position="146"/>
    </location>
</feature>
<proteinExistence type="inferred from homology"/>
<keyword evidence="2" id="KW-0547">Nucleotide-binding</keyword>
<gene>
    <name evidence="5" type="ORF">SAMN05444320_104600</name>
</gene>
<dbReference type="InterPro" id="IPR006015">
    <property type="entry name" value="Universal_stress_UspA"/>
</dbReference>
<evidence type="ECO:0000259" key="4">
    <source>
        <dbReference type="Pfam" id="PF00582"/>
    </source>
</evidence>
<feature type="domain" description="UspA" evidence="4">
    <location>
        <begin position="158"/>
        <end position="295"/>
    </location>
</feature>
<dbReference type="InterPro" id="IPR006016">
    <property type="entry name" value="UspA"/>
</dbReference>
<sequence length="302" mass="32116">MTARSHGAVVVGFDGSESARRAARWAAAEAGSRGRPLLVAHAFRWPLAELAWLRLPVSAVSEEPLRRAMAAELDDVAEQCRLAVPGLRVRTEVVSGEPVAALDAVAGDAELLVLGASEVNSAVTMLVGSTATDLARRVVTPMVLVRGEPRERPVAAGRVVVGVDGSPTSVEAVGFAVEFCARHRAGLVAVHAWPTLPFDALDPARAWGVDWAALREEAQDTLSRSLAGWSDRHPDVEVRRVVGEQRPAEALLREAQDADLVVVGSHGRGAVRRVLLGSVSHTLLRYAPCPVAVVRPHARSEP</sequence>
<dbReference type="PRINTS" id="PR01438">
    <property type="entry name" value="UNVRSLSTRESS"/>
</dbReference>
<evidence type="ECO:0000313" key="5">
    <source>
        <dbReference type="EMBL" id="SHF70299.1"/>
    </source>
</evidence>
<dbReference type="SUPFAM" id="SSF52402">
    <property type="entry name" value="Adenine nucleotide alpha hydrolases-like"/>
    <property type="match status" value="2"/>
</dbReference>
<comment type="similarity">
    <text evidence="1">Belongs to the universal stress protein A family.</text>
</comment>
<evidence type="ECO:0000256" key="3">
    <source>
        <dbReference type="ARBA" id="ARBA00022840"/>
    </source>
</evidence>
<accession>A0A1M5DTL5</accession>
<dbReference type="OrthoDB" id="3404132at2"/>
<reference evidence="5 6" key="1">
    <citation type="submission" date="2016-11" db="EMBL/GenBank/DDBJ databases">
        <authorList>
            <person name="Jaros S."/>
            <person name="Januszkiewicz K."/>
            <person name="Wedrychowicz H."/>
        </authorList>
    </citation>
    <scope>NUCLEOTIDE SEQUENCE [LARGE SCALE GENOMIC DNA]</scope>
    <source>
        <strain evidence="5 6">DSM 44523</strain>
    </source>
</reference>
<evidence type="ECO:0000313" key="6">
    <source>
        <dbReference type="Proteomes" id="UP000184501"/>
    </source>
</evidence>
<dbReference type="GO" id="GO:0005524">
    <property type="term" value="F:ATP binding"/>
    <property type="evidence" value="ECO:0007669"/>
    <property type="project" value="UniProtKB-KW"/>
</dbReference>
<dbReference type="Proteomes" id="UP000184501">
    <property type="component" value="Unassembled WGS sequence"/>
</dbReference>
<organism evidence="5 6">
    <name type="scientific">Streptoalloteichus hindustanus</name>
    <dbReference type="NCBI Taxonomy" id="2017"/>
    <lineage>
        <taxon>Bacteria</taxon>
        <taxon>Bacillati</taxon>
        <taxon>Actinomycetota</taxon>
        <taxon>Actinomycetes</taxon>
        <taxon>Pseudonocardiales</taxon>
        <taxon>Pseudonocardiaceae</taxon>
        <taxon>Streptoalloteichus</taxon>
    </lineage>
</organism>